<accession>A0ABR5D3L1</accession>
<comment type="caution">
    <text evidence="2">The sequence shown here is derived from an EMBL/GenBank/DDBJ whole genome shotgun (WGS) entry which is preliminary data.</text>
</comment>
<feature type="compositionally biased region" description="Polar residues" evidence="1">
    <location>
        <begin position="54"/>
        <end position="65"/>
    </location>
</feature>
<name>A0ABR5D3L1_9HYPH</name>
<dbReference type="EMBL" id="JWIT01000014">
    <property type="protein sequence ID" value="KJF71658.1"/>
    <property type="molecule type" value="Genomic_DNA"/>
</dbReference>
<protein>
    <submittedName>
        <fullName evidence="2">Uncharacterized protein</fullName>
    </submittedName>
</protein>
<evidence type="ECO:0000256" key="1">
    <source>
        <dbReference type="SAM" id="MobiDB-lite"/>
    </source>
</evidence>
<dbReference type="Proteomes" id="UP000032564">
    <property type="component" value="Unassembled WGS sequence"/>
</dbReference>
<keyword evidence="3" id="KW-1185">Reference proteome</keyword>
<evidence type="ECO:0000313" key="3">
    <source>
        <dbReference type="Proteomes" id="UP000032564"/>
    </source>
</evidence>
<evidence type="ECO:0000313" key="2">
    <source>
        <dbReference type="EMBL" id="KJF71658.1"/>
    </source>
</evidence>
<reference evidence="2 3" key="1">
    <citation type="submission" date="2014-12" db="EMBL/GenBank/DDBJ databases">
        <authorList>
            <person name="Kuzmanovic N."/>
            <person name="Pulawska J."/>
            <person name="Obradovic A."/>
        </authorList>
    </citation>
    <scope>NUCLEOTIDE SEQUENCE [LARGE SCALE GENOMIC DNA]</scope>
    <source>
        <strain evidence="2 3">KFB 330</strain>
    </source>
</reference>
<proteinExistence type="predicted"/>
<feature type="region of interest" description="Disordered" evidence="1">
    <location>
        <begin position="52"/>
        <end position="77"/>
    </location>
</feature>
<sequence>MKTAPTDYPEDILTTAWFVTAKHQCRGEKDTIKIVADAIWQERLRWINGEANLGDQSENSPSNGETLAGLSISAGAD</sequence>
<organism evidence="2 3">
    <name type="scientific">Agrobacterium arsenijevicii</name>
    <dbReference type="NCBI Taxonomy" id="1585697"/>
    <lineage>
        <taxon>Bacteria</taxon>
        <taxon>Pseudomonadati</taxon>
        <taxon>Pseudomonadota</taxon>
        <taxon>Alphaproteobacteria</taxon>
        <taxon>Hyphomicrobiales</taxon>
        <taxon>Rhizobiaceae</taxon>
        <taxon>Rhizobium/Agrobacterium group</taxon>
        <taxon>Agrobacterium</taxon>
    </lineage>
</organism>
<gene>
    <name evidence="2" type="ORF">RP75_19140</name>
</gene>
<dbReference type="RefSeq" id="WP_045021331.1">
    <property type="nucleotide sequence ID" value="NZ_CP166105.1"/>
</dbReference>